<sequence length="300" mass="34060">MFWLDAEDLVRKLEFQMADCLAQGSKHVVTYGSLHSNHCRVVATCARELGLQPHLFFRTDVEDPYTIGCEGNLLIDRLCSAKFYLAPKKSPYLTCLKPRMDKLAKHISSETGERCYIIPLISANIIDFWGYIHLFDELVMQGALEQFDDVIVAIAIYIRIHGMSMCDDTYHFHYPNCQKILDTLGLNVRAEDILDIIDGHKGRGYDISTQEELDYIVSVASSTGIMLDPVYTGKAAIGLQRELNNNQDMFKGNRILFLHTGGVFGLYDGRMNDTLKGKRSSTDQIFGWKNLEDFPSQIRV</sequence>
<evidence type="ECO:0000256" key="2">
    <source>
        <dbReference type="ARBA" id="ARBA00008639"/>
    </source>
</evidence>
<dbReference type="InterPro" id="IPR001926">
    <property type="entry name" value="TrpB-like_PALP"/>
</dbReference>
<dbReference type="PIRSF" id="PIRSF006278">
    <property type="entry name" value="ACCD_DCysDesulf"/>
    <property type="match status" value="1"/>
</dbReference>
<reference evidence="5" key="1">
    <citation type="submission" date="2022-11" db="EMBL/GenBank/DDBJ databases">
        <title>Centuries of genome instability and evolution in soft-shell clam transmissible cancer (bioRxiv).</title>
        <authorList>
            <person name="Hart S.F.M."/>
            <person name="Yonemitsu M.A."/>
            <person name="Giersch R.M."/>
            <person name="Beal B.F."/>
            <person name="Arriagada G."/>
            <person name="Davis B.W."/>
            <person name="Ostrander E.A."/>
            <person name="Goff S.P."/>
            <person name="Metzger M.J."/>
        </authorList>
    </citation>
    <scope>NUCLEOTIDE SEQUENCE</scope>
    <source>
        <strain evidence="5">MELC-2E11</strain>
        <tissue evidence="5">Siphon/mantle</tissue>
    </source>
</reference>
<keyword evidence="3" id="KW-0663">Pyridoxal phosphate</keyword>
<comment type="similarity">
    <text evidence="2">Belongs to the ACC deaminase/D-cysteine desulfhydrase family.</text>
</comment>
<evidence type="ECO:0000256" key="3">
    <source>
        <dbReference type="ARBA" id="ARBA00022898"/>
    </source>
</evidence>
<organism evidence="5 6">
    <name type="scientific">Mya arenaria</name>
    <name type="common">Soft-shell clam</name>
    <dbReference type="NCBI Taxonomy" id="6604"/>
    <lineage>
        <taxon>Eukaryota</taxon>
        <taxon>Metazoa</taxon>
        <taxon>Spiralia</taxon>
        <taxon>Lophotrochozoa</taxon>
        <taxon>Mollusca</taxon>
        <taxon>Bivalvia</taxon>
        <taxon>Autobranchia</taxon>
        <taxon>Heteroconchia</taxon>
        <taxon>Euheterodonta</taxon>
        <taxon>Imparidentia</taxon>
        <taxon>Neoheterodontei</taxon>
        <taxon>Myida</taxon>
        <taxon>Myoidea</taxon>
        <taxon>Myidae</taxon>
        <taxon>Mya</taxon>
    </lineage>
</organism>
<dbReference type="InterPro" id="IPR036052">
    <property type="entry name" value="TrpB-like_PALP_sf"/>
</dbReference>
<proteinExistence type="inferred from homology"/>
<dbReference type="SUPFAM" id="SSF53686">
    <property type="entry name" value="Tryptophan synthase beta subunit-like PLP-dependent enzymes"/>
    <property type="match status" value="1"/>
</dbReference>
<evidence type="ECO:0000313" key="5">
    <source>
        <dbReference type="EMBL" id="WAQ99715.1"/>
    </source>
</evidence>
<dbReference type="PANTHER" id="PTHR43780">
    <property type="entry name" value="1-AMINOCYCLOPROPANE-1-CARBOXYLATE DEAMINASE-RELATED"/>
    <property type="match status" value="1"/>
</dbReference>
<comment type="cofactor">
    <cofactor evidence="1">
        <name>pyridoxal 5'-phosphate</name>
        <dbReference type="ChEBI" id="CHEBI:597326"/>
    </cofactor>
</comment>
<evidence type="ECO:0000313" key="6">
    <source>
        <dbReference type="Proteomes" id="UP001164746"/>
    </source>
</evidence>
<gene>
    <name evidence="5" type="ORF">MAR_024088</name>
</gene>
<accession>A0ABY7DTN8</accession>
<evidence type="ECO:0000259" key="4">
    <source>
        <dbReference type="Pfam" id="PF00291"/>
    </source>
</evidence>
<name>A0ABY7DTN8_MYAAR</name>
<dbReference type="EMBL" id="CP111014">
    <property type="protein sequence ID" value="WAQ99715.1"/>
    <property type="molecule type" value="Genomic_DNA"/>
</dbReference>
<protein>
    <submittedName>
        <fullName evidence="5">DCYD1-like protein</fullName>
    </submittedName>
</protein>
<evidence type="ECO:0000256" key="1">
    <source>
        <dbReference type="ARBA" id="ARBA00001933"/>
    </source>
</evidence>
<dbReference type="InterPro" id="IPR027278">
    <property type="entry name" value="ACCD_DCysDesulf"/>
</dbReference>
<keyword evidence="6" id="KW-1185">Reference proteome</keyword>
<feature type="domain" description="Tryptophan synthase beta chain-like PALP" evidence="4">
    <location>
        <begin position="11"/>
        <end position="261"/>
    </location>
</feature>
<dbReference type="Pfam" id="PF00291">
    <property type="entry name" value="PALP"/>
    <property type="match status" value="1"/>
</dbReference>
<dbReference type="Proteomes" id="UP001164746">
    <property type="component" value="Chromosome 3"/>
</dbReference>
<dbReference type="PANTHER" id="PTHR43780:SF2">
    <property type="entry name" value="1-AMINOCYCLOPROPANE-1-CARBOXYLATE DEAMINASE-RELATED"/>
    <property type="match status" value="1"/>
</dbReference>
<dbReference type="Gene3D" id="3.40.50.1100">
    <property type="match status" value="1"/>
</dbReference>